<evidence type="ECO:0000259" key="3">
    <source>
        <dbReference type="Pfam" id="PF14661"/>
    </source>
</evidence>
<sequence>MDTQWESDHLWLCLLALGFHPERYHDIRLGRDMFAKPNSKAFSLIACFLFGKLDKGRARRAFVQSGYRKLSSLRFRKHCCLWLKEISKQEKVGLPQITPSLLICPGGAKFVHMVYRFARYVMIEDMKKLSVGTGIPFAEAVMWRPEDMYIAKARHRVAYNKLLQILQREDFVIQEYEKKAQALIREIKLTDSEYAVMQKQSCRMKQNDQNKNNTTERILKVRSMWTLVVEMLTSLKKEKEVVDSVLEDCVNPCILDGTDVVLSVPGLLTYRVETNKHGFCTGNLYEDGKLNFLTVTQLLNEALMTLRDEHCQCNLKELHRIEDVVTSYSNALQELNTKSLRRKQQHCEPKCQSISRKQEIWESKWKTFLGQCPFNLILKDDLQPASSPQSSSSSDEDENSVFYQSFSDNDDSCHEECHEKNDEALETMKDTALVPSRCHVLSPFLRPPVPSLSEASENGDLLIENTLSTPVGNKTPVPPKILKNGKEEFPTSGMENAGENVTQPKSPVKKDDLLQKARDELAEEIAKSVMSELPDSGEEKGMAFEDLISSLSFDPFITRKQIPQTPENLLTEIRSSWRKAIQTEGSLDLELSSTEVVTEESSVNATPSMQEQVDSTFVCSEPASLVSDCGPPVPENKSQLSSTESSSQEQESVSHTSESSDSKTSGIQESELTESEEVDCSALSGSSVEDLSQTLQNVEKSMNIPDTCLESGSRTNTLLSDHCCSFPMDEMSLNSVGHENTDRGILDETLPEYDSIDLSISASSDSILYTMDSENLMNGSENNEDIKKLDVYIQLLSNSHEVLKRTPSKSEEELHQAHNGDKSESYRAELTVIREEEENDDDCSVVEGFTKMPLPNSPNESKYSLSSLLVSCQQMDGT</sequence>
<protein>
    <recommendedName>
        <fullName evidence="3">HAUS augmin-like complex subunit 6 N-terminal domain-containing protein</fullName>
    </recommendedName>
</protein>
<dbReference type="Pfam" id="PF14661">
    <property type="entry name" value="HAUS6_N"/>
    <property type="match status" value="1"/>
</dbReference>
<dbReference type="GO" id="GO:0008017">
    <property type="term" value="F:microtubule binding"/>
    <property type="evidence" value="ECO:0007669"/>
    <property type="project" value="TreeGrafter"/>
</dbReference>
<evidence type="ECO:0000313" key="4">
    <source>
        <dbReference type="EMBL" id="TRZ15778.1"/>
    </source>
</evidence>
<feature type="region of interest" description="Disordered" evidence="2">
    <location>
        <begin position="383"/>
        <end position="417"/>
    </location>
</feature>
<gene>
    <name evidence="4" type="ORF">HGM15179_011315</name>
</gene>
<name>A0A8K1GCL1_9PASS</name>
<dbReference type="OrthoDB" id="5575722at2759"/>
<proteinExistence type="predicted"/>
<feature type="compositionally biased region" description="Polar residues" evidence="2">
    <location>
        <begin position="604"/>
        <end position="618"/>
    </location>
</feature>
<evidence type="ECO:0000313" key="5">
    <source>
        <dbReference type="Proteomes" id="UP000796761"/>
    </source>
</evidence>
<reference evidence="4" key="1">
    <citation type="submission" date="2019-04" db="EMBL/GenBank/DDBJ databases">
        <title>Genome assembly of Zosterops borbonicus 15179.</title>
        <authorList>
            <person name="Leroy T."/>
            <person name="Anselmetti Y."/>
            <person name="Tilak M.-K."/>
            <person name="Nabholz B."/>
        </authorList>
    </citation>
    <scope>NUCLEOTIDE SEQUENCE</scope>
    <source>
        <strain evidence="4">HGM_15179</strain>
        <tissue evidence="4">Muscle</tissue>
    </source>
</reference>
<dbReference type="GO" id="GO:0051225">
    <property type="term" value="P:spindle assembly"/>
    <property type="evidence" value="ECO:0007669"/>
    <property type="project" value="InterPro"/>
</dbReference>
<dbReference type="PANTHER" id="PTHR16151">
    <property type="entry name" value="HAUS AUGMIN-LIKE COMPLEX SUBUNIT 6"/>
    <property type="match status" value="1"/>
</dbReference>
<feature type="compositionally biased region" description="Low complexity" evidence="2">
    <location>
        <begin position="638"/>
        <end position="665"/>
    </location>
</feature>
<dbReference type="InterPro" id="IPR026797">
    <property type="entry name" value="HAUS_6"/>
</dbReference>
<evidence type="ECO:0000256" key="1">
    <source>
        <dbReference type="SAM" id="Coils"/>
    </source>
</evidence>
<feature type="compositionally biased region" description="Low complexity" evidence="2">
    <location>
        <begin position="383"/>
        <end position="393"/>
    </location>
</feature>
<dbReference type="GO" id="GO:0070652">
    <property type="term" value="C:HAUS complex"/>
    <property type="evidence" value="ECO:0007669"/>
    <property type="project" value="InterPro"/>
</dbReference>
<feature type="coiled-coil region" evidence="1">
    <location>
        <begin position="166"/>
        <end position="193"/>
    </location>
</feature>
<dbReference type="GO" id="GO:1990498">
    <property type="term" value="C:mitotic spindle microtubule"/>
    <property type="evidence" value="ECO:0007669"/>
    <property type="project" value="TreeGrafter"/>
</dbReference>
<keyword evidence="5" id="KW-1185">Reference proteome</keyword>
<keyword evidence="1" id="KW-0175">Coiled coil</keyword>
<dbReference type="AlphaFoldDB" id="A0A8K1GCL1"/>
<dbReference type="EMBL" id="SWJQ01000352">
    <property type="protein sequence ID" value="TRZ15778.1"/>
    <property type="molecule type" value="Genomic_DNA"/>
</dbReference>
<comment type="caution">
    <text evidence="4">The sequence shown here is derived from an EMBL/GenBank/DDBJ whole genome shotgun (WGS) entry which is preliminary data.</text>
</comment>
<organism evidence="4 5">
    <name type="scientific">Zosterops borbonicus</name>
    <dbReference type="NCBI Taxonomy" id="364589"/>
    <lineage>
        <taxon>Eukaryota</taxon>
        <taxon>Metazoa</taxon>
        <taxon>Chordata</taxon>
        <taxon>Craniata</taxon>
        <taxon>Vertebrata</taxon>
        <taxon>Euteleostomi</taxon>
        <taxon>Archelosauria</taxon>
        <taxon>Archosauria</taxon>
        <taxon>Dinosauria</taxon>
        <taxon>Saurischia</taxon>
        <taxon>Theropoda</taxon>
        <taxon>Coelurosauria</taxon>
        <taxon>Aves</taxon>
        <taxon>Neognathae</taxon>
        <taxon>Neoaves</taxon>
        <taxon>Telluraves</taxon>
        <taxon>Australaves</taxon>
        <taxon>Passeriformes</taxon>
        <taxon>Sylvioidea</taxon>
        <taxon>Zosteropidae</taxon>
        <taxon>Zosterops</taxon>
    </lineage>
</organism>
<dbReference type="Proteomes" id="UP000796761">
    <property type="component" value="Unassembled WGS sequence"/>
</dbReference>
<feature type="domain" description="HAUS augmin-like complex subunit 6 N-terminal" evidence="3">
    <location>
        <begin position="10"/>
        <end position="226"/>
    </location>
</feature>
<evidence type="ECO:0000256" key="2">
    <source>
        <dbReference type="SAM" id="MobiDB-lite"/>
    </source>
</evidence>
<dbReference type="PANTHER" id="PTHR16151:SF2">
    <property type="entry name" value="HAUS AUGMIN-LIKE COMPLEX SUBUNIT 6"/>
    <property type="match status" value="1"/>
</dbReference>
<feature type="region of interest" description="Disordered" evidence="2">
    <location>
        <begin position="592"/>
        <end position="687"/>
    </location>
</feature>
<feature type="compositionally biased region" description="Low complexity" evidence="2">
    <location>
        <begin position="592"/>
        <end position="603"/>
    </location>
</feature>
<feature type="region of interest" description="Disordered" evidence="2">
    <location>
        <begin position="803"/>
        <end position="825"/>
    </location>
</feature>
<feature type="region of interest" description="Disordered" evidence="2">
    <location>
        <begin position="466"/>
        <end position="509"/>
    </location>
</feature>
<accession>A0A8K1GCL1</accession>
<dbReference type="InterPro" id="IPR028163">
    <property type="entry name" value="HAUS_6_N"/>
</dbReference>